<sequence>MVSFRSIKPQSILICIVIFCAIIVLTSYHRAMNARIEYLQLQLLEREGIRVELVQQISTDKPRIAVAASTHVNTTDYPPPNEGPPPPGDMGAPVYIPSDAPMGVREVMERQFKTFALNEYASSLISVHRRLPDYRDPWCKEKGRLLEQLPTTTVVIVFFNEPWSVLVRTVYSVLDRSPPELIKEVILVDDCSFMPHTKTQLEEYFAKEQKVRILRSAKRLGLVKARLLGARNATTEVLTFLDAHCECTTGWLEPQLDRVARNPTTVAIPTIDWVDEHNLAFIANKSQTFYGACDWALQFGWRGRWDRKVQPKNKLEPFPVPIMAGGLFSISTSFFAHLGWYDEGLGLYGGENVELSVKAWMCGGRLETVPCSRVGHIQKAGHPYLNGVKTDWVRVGSVRVAEVWLDQYAQVVHDMFGGPEFRGDFGDVSERKKFRESLNCKPFKWYLENAFPELEDPIGFGVGHGKFTNVGVGKAYCIRYRKAGYTFRMEPCTDEDYQHWVHNMLGEISTQNICLDYDGNVLLMFECHKGQGNQEWRYSKATKQFKSVKHNKCLSVGPTPELNLIAETCDAEKESQKWEYPFLKLD</sequence>
<evidence type="ECO:0000256" key="1">
    <source>
        <dbReference type="ARBA" id="ARBA00004323"/>
    </source>
</evidence>
<dbReference type="SUPFAM" id="SSF53448">
    <property type="entry name" value="Nucleotide-diphospho-sugar transferases"/>
    <property type="match status" value="1"/>
</dbReference>
<keyword evidence="3 10" id="KW-0812">Transmembrane</keyword>
<evidence type="ECO:0000259" key="11">
    <source>
        <dbReference type="SMART" id="SM00458"/>
    </source>
</evidence>
<keyword evidence="10" id="KW-0464">Manganese</keyword>
<comment type="pathway">
    <text evidence="10">Protein modification; protein glycosylation.</text>
</comment>
<dbReference type="InterPro" id="IPR029044">
    <property type="entry name" value="Nucleotide-diphossugar_trans"/>
</dbReference>
<accession>A0ABM1ZK58</accession>
<dbReference type="RefSeq" id="XP_062716891.1">
    <property type="nucleotide sequence ID" value="XM_062860907.1"/>
</dbReference>
<evidence type="ECO:0000313" key="13">
    <source>
        <dbReference type="Proteomes" id="UP000069940"/>
    </source>
</evidence>
<evidence type="ECO:0000256" key="9">
    <source>
        <dbReference type="ARBA" id="ARBA00023157"/>
    </source>
</evidence>
<dbReference type="GeneID" id="134292138"/>
<keyword evidence="7 10" id="KW-0333">Golgi apparatus</keyword>
<evidence type="ECO:0000256" key="4">
    <source>
        <dbReference type="ARBA" id="ARBA00022734"/>
    </source>
</evidence>
<dbReference type="PROSITE" id="PS50231">
    <property type="entry name" value="RICIN_B_LECTIN"/>
    <property type="match status" value="1"/>
</dbReference>
<dbReference type="Gene3D" id="2.80.10.50">
    <property type="match status" value="1"/>
</dbReference>
<comment type="subcellular location">
    <subcellularLocation>
        <location evidence="1 10">Golgi apparatus membrane</location>
        <topology evidence="1 10">Single-pass type II membrane protein</topology>
    </subcellularLocation>
</comment>
<dbReference type="EnsemblMetazoa" id="AALFPA23_019270.R28344">
    <property type="protein sequence ID" value="AALFPA23_019270.P28344"/>
    <property type="gene ID" value="AALFPA23_019270"/>
</dbReference>
<keyword evidence="10" id="KW-0328">Glycosyltransferase</keyword>
<evidence type="ECO:0000256" key="6">
    <source>
        <dbReference type="ARBA" id="ARBA00022989"/>
    </source>
</evidence>
<dbReference type="InterPro" id="IPR035992">
    <property type="entry name" value="Ricin_B-like_lectins"/>
</dbReference>
<keyword evidence="9 10" id="KW-1015">Disulfide bond</keyword>
<evidence type="ECO:0000256" key="3">
    <source>
        <dbReference type="ARBA" id="ARBA00022692"/>
    </source>
</evidence>
<dbReference type="Pfam" id="PF00652">
    <property type="entry name" value="Ricin_B_lectin"/>
    <property type="match status" value="1"/>
</dbReference>
<dbReference type="Gene3D" id="3.90.550.10">
    <property type="entry name" value="Spore Coat Polysaccharide Biosynthesis Protein SpsA, Chain A"/>
    <property type="match status" value="1"/>
</dbReference>
<name>A0ABM1ZK58_AEDAL</name>
<keyword evidence="13" id="KW-1185">Reference proteome</keyword>
<evidence type="ECO:0000256" key="5">
    <source>
        <dbReference type="ARBA" id="ARBA00022968"/>
    </source>
</evidence>
<comment type="similarity">
    <text evidence="2 10">Belongs to the glycosyltransferase 2 family. GalNAc-T subfamily.</text>
</comment>
<proteinExistence type="inferred from homology"/>
<keyword evidence="10" id="KW-0808">Transferase</keyword>
<dbReference type="InterPro" id="IPR001173">
    <property type="entry name" value="Glyco_trans_2-like"/>
</dbReference>
<evidence type="ECO:0000256" key="10">
    <source>
        <dbReference type="RuleBase" id="RU361242"/>
    </source>
</evidence>
<evidence type="ECO:0000313" key="12">
    <source>
        <dbReference type="EnsemblMetazoa" id="AALFPA23_019270.P28344"/>
    </source>
</evidence>
<dbReference type="SUPFAM" id="SSF50370">
    <property type="entry name" value="Ricin B-like lectins"/>
    <property type="match status" value="1"/>
</dbReference>
<evidence type="ECO:0000256" key="8">
    <source>
        <dbReference type="ARBA" id="ARBA00023136"/>
    </source>
</evidence>
<dbReference type="PANTHER" id="PTHR11675">
    <property type="entry name" value="N-ACETYLGALACTOSAMINYLTRANSFERASE"/>
    <property type="match status" value="1"/>
</dbReference>
<reference evidence="12" key="2">
    <citation type="submission" date="2025-05" db="UniProtKB">
        <authorList>
            <consortium name="EnsemblMetazoa"/>
        </authorList>
    </citation>
    <scope>IDENTIFICATION</scope>
    <source>
        <strain evidence="12">Foshan</strain>
    </source>
</reference>
<dbReference type="InterPro" id="IPR000772">
    <property type="entry name" value="Ricin_B_lectin"/>
</dbReference>
<dbReference type="CDD" id="cd02510">
    <property type="entry name" value="pp-GalNAc-T"/>
    <property type="match status" value="1"/>
</dbReference>
<keyword evidence="5" id="KW-0735">Signal-anchor</keyword>
<dbReference type="Proteomes" id="UP000069940">
    <property type="component" value="Unassembled WGS sequence"/>
</dbReference>
<dbReference type="EC" id="2.4.1.-" evidence="10"/>
<keyword evidence="6 10" id="KW-1133">Transmembrane helix</keyword>
<dbReference type="InterPro" id="IPR045885">
    <property type="entry name" value="GalNAc-T"/>
</dbReference>
<dbReference type="SMART" id="SM00458">
    <property type="entry name" value="RICIN"/>
    <property type="match status" value="1"/>
</dbReference>
<reference evidence="13" key="1">
    <citation type="journal article" date="2015" name="Proc. Natl. Acad. Sci. U.S.A.">
        <title>Genome sequence of the Asian Tiger mosquito, Aedes albopictus, reveals insights into its biology, genetics, and evolution.</title>
        <authorList>
            <person name="Chen X.G."/>
            <person name="Jiang X."/>
            <person name="Gu J."/>
            <person name="Xu M."/>
            <person name="Wu Y."/>
            <person name="Deng Y."/>
            <person name="Zhang C."/>
            <person name="Bonizzoni M."/>
            <person name="Dermauw W."/>
            <person name="Vontas J."/>
            <person name="Armbruster P."/>
            <person name="Huang X."/>
            <person name="Yang Y."/>
            <person name="Zhang H."/>
            <person name="He W."/>
            <person name="Peng H."/>
            <person name="Liu Y."/>
            <person name="Wu K."/>
            <person name="Chen J."/>
            <person name="Lirakis M."/>
            <person name="Topalis P."/>
            <person name="Van Leeuwen T."/>
            <person name="Hall A.B."/>
            <person name="Jiang X."/>
            <person name="Thorpe C."/>
            <person name="Mueller R.L."/>
            <person name="Sun C."/>
            <person name="Waterhouse R.M."/>
            <person name="Yan G."/>
            <person name="Tu Z.J."/>
            <person name="Fang X."/>
            <person name="James A.A."/>
        </authorList>
    </citation>
    <scope>NUCLEOTIDE SEQUENCE [LARGE SCALE GENOMIC DNA]</scope>
    <source>
        <strain evidence="13">Foshan</strain>
    </source>
</reference>
<keyword evidence="4 10" id="KW-0430">Lectin</keyword>
<evidence type="ECO:0000256" key="7">
    <source>
        <dbReference type="ARBA" id="ARBA00023034"/>
    </source>
</evidence>
<feature type="domain" description="Ricin B lectin" evidence="11">
    <location>
        <begin position="464"/>
        <end position="581"/>
    </location>
</feature>
<dbReference type="Pfam" id="PF00535">
    <property type="entry name" value="Glycos_transf_2"/>
    <property type="match status" value="1"/>
</dbReference>
<organism evidence="12 13">
    <name type="scientific">Aedes albopictus</name>
    <name type="common">Asian tiger mosquito</name>
    <name type="synonym">Stegomyia albopicta</name>
    <dbReference type="NCBI Taxonomy" id="7160"/>
    <lineage>
        <taxon>Eukaryota</taxon>
        <taxon>Metazoa</taxon>
        <taxon>Ecdysozoa</taxon>
        <taxon>Arthropoda</taxon>
        <taxon>Hexapoda</taxon>
        <taxon>Insecta</taxon>
        <taxon>Pterygota</taxon>
        <taxon>Neoptera</taxon>
        <taxon>Endopterygota</taxon>
        <taxon>Diptera</taxon>
        <taxon>Nematocera</taxon>
        <taxon>Culicoidea</taxon>
        <taxon>Culicidae</taxon>
        <taxon>Culicinae</taxon>
        <taxon>Aedini</taxon>
        <taxon>Aedes</taxon>
        <taxon>Stegomyia</taxon>
    </lineage>
</organism>
<keyword evidence="8 10" id="KW-0472">Membrane</keyword>
<protein>
    <recommendedName>
        <fullName evidence="10">Polypeptide N-acetylgalactosaminyltransferase</fullName>
        <ecNumber evidence="10">2.4.1.-</ecNumber>
    </recommendedName>
    <alternativeName>
        <fullName evidence="10">Protein-UDP acetylgalactosaminyltransferase</fullName>
    </alternativeName>
</protein>
<dbReference type="PANTHER" id="PTHR11675:SF131">
    <property type="entry name" value="POLYPEPTIDE N-ACETYLGALACTOSAMINYLTRANSFERASE 9-RELATED"/>
    <property type="match status" value="1"/>
</dbReference>
<feature type="transmembrane region" description="Helical" evidence="10">
    <location>
        <begin position="12"/>
        <end position="31"/>
    </location>
</feature>
<evidence type="ECO:0000256" key="2">
    <source>
        <dbReference type="ARBA" id="ARBA00005680"/>
    </source>
</evidence>
<comment type="cofactor">
    <cofactor evidence="10">
        <name>Mn(2+)</name>
        <dbReference type="ChEBI" id="CHEBI:29035"/>
    </cofactor>
</comment>